<organism evidence="1">
    <name type="scientific">marine sediment metagenome</name>
    <dbReference type="NCBI Taxonomy" id="412755"/>
    <lineage>
        <taxon>unclassified sequences</taxon>
        <taxon>metagenomes</taxon>
        <taxon>ecological metagenomes</taxon>
    </lineage>
</organism>
<proteinExistence type="predicted"/>
<dbReference type="EMBL" id="BART01013442">
    <property type="protein sequence ID" value="GAG77148.1"/>
    <property type="molecule type" value="Genomic_DNA"/>
</dbReference>
<name>X1AYH5_9ZZZZ</name>
<dbReference type="InterPro" id="IPR036420">
    <property type="entry name" value="BRCT_dom_sf"/>
</dbReference>
<protein>
    <recommendedName>
        <fullName evidence="2">BRCT domain-containing protein</fullName>
    </recommendedName>
</protein>
<dbReference type="Gene3D" id="3.40.50.10190">
    <property type="entry name" value="BRCT domain"/>
    <property type="match status" value="1"/>
</dbReference>
<reference evidence="1" key="1">
    <citation type="journal article" date="2014" name="Front. Microbiol.">
        <title>High frequency of phylogenetically diverse reductive dehalogenase-homologous genes in deep subseafloor sedimentary metagenomes.</title>
        <authorList>
            <person name="Kawai M."/>
            <person name="Futagami T."/>
            <person name="Toyoda A."/>
            <person name="Takaki Y."/>
            <person name="Nishi S."/>
            <person name="Hori S."/>
            <person name="Arai W."/>
            <person name="Tsubouchi T."/>
            <person name="Morono Y."/>
            <person name="Uchiyama I."/>
            <person name="Ito T."/>
            <person name="Fujiyama A."/>
            <person name="Inagaki F."/>
            <person name="Takami H."/>
        </authorList>
    </citation>
    <scope>NUCLEOTIDE SEQUENCE</scope>
    <source>
        <strain evidence="1">Expedition CK06-06</strain>
    </source>
</reference>
<evidence type="ECO:0008006" key="2">
    <source>
        <dbReference type="Google" id="ProtNLM"/>
    </source>
</evidence>
<gene>
    <name evidence="1" type="ORF">S01H4_27482</name>
</gene>
<sequence>KSLIENHGGKNITSVSANTSFLLAGDKPGPP</sequence>
<accession>X1AYH5</accession>
<feature type="non-terminal residue" evidence="1">
    <location>
        <position position="1"/>
    </location>
</feature>
<comment type="caution">
    <text evidence="1">The sequence shown here is derived from an EMBL/GenBank/DDBJ whole genome shotgun (WGS) entry which is preliminary data.</text>
</comment>
<dbReference type="AlphaFoldDB" id="X1AYH5"/>
<evidence type="ECO:0000313" key="1">
    <source>
        <dbReference type="EMBL" id="GAG77148.1"/>
    </source>
</evidence>